<dbReference type="EMBL" id="GEDG01034942">
    <property type="protein sequence ID" value="JAP09472.1"/>
    <property type="molecule type" value="Transcribed_RNA"/>
</dbReference>
<dbReference type="AlphaFoldDB" id="A0A0V0GQ70"/>
<protein>
    <submittedName>
        <fullName evidence="1">Putative ovule protein</fullName>
    </submittedName>
</protein>
<reference evidence="1" key="1">
    <citation type="submission" date="2015-12" db="EMBL/GenBank/DDBJ databases">
        <title>Gene expression during late stages of embryo sac development: a critical building block for successful pollen-pistil interactions.</title>
        <authorList>
            <person name="Liu Y."/>
            <person name="Joly V."/>
            <person name="Sabar M."/>
            <person name="Matton D.P."/>
        </authorList>
    </citation>
    <scope>NUCLEOTIDE SEQUENCE</scope>
</reference>
<evidence type="ECO:0000313" key="1">
    <source>
        <dbReference type="EMBL" id="JAP09472.1"/>
    </source>
</evidence>
<name>A0A0V0GQ70_SOLCH</name>
<sequence length="77" mass="9189">MVVHTFSLRKEAFNCYTRTKKIPYFITNYSKGDHIFFRVIYFTIKSDGCYFHTGCFSYRDGKMLPCCWIINIINPLI</sequence>
<organism evidence="1">
    <name type="scientific">Solanum chacoense</name>
    <name type="common">Chaco potato</name>
    <dbReference type="NCBI Taxonomy" id="4108"/>
    <lineage>
        <taxon>Eukaryota</taxon>
        <taxon>Viridiplantae</taxon>
        <taxon>Streptophyta</taxon>
        <taxon>Embryophyta</taxon>
        <taxon>Tracheophyta</taxon>
        <taxon>Spermatophyta</taxon>
        <taxon>Magnoliopsida</taxon>
        <taxon>eudicotyledons</taxon>
        <taxon>Gunneridae</taxon>
        <taxon>Pentapetalae</taxon>
        <taxon>asterids</taxon>
        <taxon>lamiids</taxon>
        <taxon>Solanales</taxon>
        <taxon>Solanaceae</taxon>
        <taxon>Solanoideae</taxon>
        <taxon>Solaneae</taxon>
        <taxon>Solanum</taxon>
    </lineage>
</organism>
<proteinExistence type="predicted"/>
<accession>A0A0V0GQ70</accession>